<feature type="compositionally biased region" description="Polar residues" evidence="1">
    <location>
        <begin position="29"/>
        <end position="43"/>
    </location>
</feature>
<keyword evidence="3" id="KW-1185">Reference proteome</keyword>
<accession>A0A238BZD4</accession>
<reference evidence="2 3" key="1">
    <citation type="submission" date="2015-12" db="EMBL/GenBank/DDBJ databases">
        <title>Draft genome of the nematode, Onchocerca flexuosa.</title>
        <authorList>
            <person name="Mitreva M."/>
        </authorList>
    </citation>
    <scope>NUCLEOTIDE SEQUENCE [LARGE SCALE GENOMIC DNA]</scope>
    <source>
        <strain evidence="2">Red Deer</strain>
    </source>
</reference>
<gene>
    <name evidence="2" type="ORF">X798_02371</name>
</gene>
<organism evidence="2 3">
    <name type="scientific">Onchocerca flexuosa</name>
    <dbReference type="NCBI Taxonomy" id="387005"/>
    <lineage>
        <taxon>Eukaryota</taxon>
        <taxon>Metazoa</taxon>
        <taxon>Ecdysozoa</taxon>
        <taxon>Nematoda</taxon>
        <taxon>Chromadorea</taxon>
        <taxon>Rhabditida</taxon>
        <taxon>Spirurina</taxon>
        <taxon>Spiruromorpha</taxon>
        <taxon>Filarioidea</taxon>
        <taxon>Onchocercidae</taxon>
        <taxon>Onchocerca</taxon>
    </lineage>
</organism>
<evidence type="ECO:0000313" key="2">
    <source>
        <dbReference type="EMBL" id="OZC10622.1"/>
    </source>
</evidence>
<evidence type="ECO:0000256" key="1">
    <source>
        <dbReference type="SAM" id="MobiDB-lite"/>
    </source>
</evidence>
<dbReference type="EMBL" id="KZ269985">
    <property type="protein sequence ID" value="OZC10622.1"/>
    <property type="molecule type" value="Genomic_DNA"/>
</dbReference>
<proteinExistence type="predicted"/>
<evidence type="ECO:0000313" key="3">
    <source>
        <dbReference type="Proteomes" id="UP000242913"/>
    </source>
</evidence>
<name>A0A238BZD4_9BILA</name>
<dbReference type="Proteomes" id="UP000242913">
    <property type="component" value="Unassembled WGS sequence"/>
</dbReference>
<sequence length="208" mass="23991">MDDNITNDEIPNLVENPQSDEEDVEAGSSRRSALDSHQSAKSSISKHDFAAKTLSNLEPTSSSISSTFPSARYPMHMPSFKRIDFNDLSDALVEERKPTWKLWQDSIKDSYHTVRRNAKRSVEETAFNDSQLVRRREKRSASPFEELSFRSPSIQRPSYHALYPQTAGIYHETGQHFFVKRKLCSHYWSKFNSNLNLKISTQLFTVEI</sequence>
<dbReference type="OrthoDB" id="5918434at2759"/>
<protein>
    <submittedName>
        <fullName evidence="2">Uncharacterized protein</fullName>
    </submittedName>
</protein>
<feature type="region of interest" description="Disordered" evidence="1">
    <location>
        <begin position="1"/>
        <end position="46"/>
    </location>
</feature>
<dbReference type="AlphaFoldDB" id="A0A238BZD4"/>